<sequence>MATSVEYTGVLGGTRVTFTYAHPANLKFMVCVTPIEYYVGESRGCTFLSVKRVRTLQKTAAVVSNHWSWAQYFGITFITALILGLTIPIVFLVILIWACRRRHHNMNSPYTDNKLFSTNLWYYIGGKEIHDDPTGFRGASSLIRSNKHCNTSSGAGTLRNNTQIVPDVMDLPDVVIPGGRVVSFNYSGNTLGPGGTLRHMSQTNNQLMQSTNCFNTGLTMGTVSSQSSGTPATTVGRSGPDGHVLFLYVN</sequence>
<dbReference type="Proteomes" id="UP000243686">
    <property type="component" value="Unassembled WGS sequence"/>
</dbReference>
<gene>
    <name evidence="2" type="ORF">X801_03598</name>
</gene>
<protein>
    <submittedName>
        <fullName evidence="2">Uncharacterized protein</fullName>
    </submittedName>
</protein>
<keyword evidence="1" id="KW-1133">Transmembrane helix</keyword>
<keyword evidence="1" id="KW-0812">Transmembrane</keyword>
<name>A0A1S8X1D6_OPIVI</name>
<proteinExistence type="predicted"/>
<organism evidence="2 3">
    <name type="scientific">Opisthorchis viverrini</name>
    <name type="common">Southeast Asian liver fluke</name>
    <dbReference type="NCBI Taxonomy" id="6198"/>
    <lineage>
        <taxon>Eukaryota</taxon>
        <taxon>Metazoa</taxon>
        <taxon>Spiralia</taxon>
        <taxon>Lophotrochozoa</taxon>
        <taxon>Platyhelminthes</taxon>
        <taxon>Trematoda</taxon>
        <taxon>Digenea</taxon>
        <taxon>Opisthorchiida</taxon>
        <taxon>Opisthorchiata</taxon>
        <taxon>Opisthorchiidae</taxon>
        <taxon>Opisthorchis</taxon>
    </lineage>
</organism>
<keyword evidence="1" id="KW-0472">Membrane</keyword>
<feature type="transmembrane region" description="Helical" evidence="1">
    <location>
        <begin position="72"/>
        <end position="98"/>
    </location>
</feature>
<evidence type="ECO:0000313" key="2">
    <source>
        <dbReference type="EMBL" id="OON20522.1"/>
    </source>
</evidence>
<evidence type="ECO:0000256" key="1">
    <source>
        <dbReference type="SAM" id="Phobius"/>
    </source>
</evidence>
<keyword evidence="3" id="KW-1185">Reference proteome</keyword>
<dbReference type="AlphaFoldDB" id="A0A1S8X1D6"/>
<reference evidence="2 3" key="1">
    <citation type="submission" date="2015-03" db="EMBL/GenBank/DDBJ databases">
        <title>Draft genome of the nematode, Opisthorchis viverrini.</title>
        <authorList>
            <person name="Mitreva M."/>
        </authorList>
    </citation>
    <scope>NUCLEOTIDE SEQUENCE [LARGE SCALE GENOMIC DNA]</scope>
    <source>
        <strain evidence="2">Khon Kaen</strain>
    </source>
</reference>
<evidence type="ECO:0000313" key="3">
    <source>
        <dbReference type="Proteomes" id="UP000243686"/>
    </source>
</evidence>
<accession>A0A1S8X1D6</accession>
<dbReference type="EMBL" id="KV892592">
    <property type="protein sequence ID" value="OON20522.1"/>
    <property type="molecule type" value="Genomic_DNA"/>
</dbReference>